<dbReference type="AlphaFoldDB" id="A0A0J9X7W1"/>
<dbReference type="GO" id="GO:0046872">
    <property type="term" value="F:metal ion binding"/>
    <property type="evidence" value="ECO:0007669"/>
    <property type="project" value="UniProtKB-KW"/>
</dbReference>
<dbReference type="SUPFAM" id="SSF102705">
    <property type="entry name" value="NIF3 (NGG1p interacting factor 3)-like"/>
    <property type="match status" value="1"/>
</dbReference>
<dbReference type="Pfam" id="PF01784">
    <property type="entry name" value="DUF34_NIF3"/>
    <property type="match status" value="1"/>
</dbReference>
<feature type="binding site" evidence="2">
    <location>
        <position position="115"/>
    </location>
    <ligand>
        <name>a divalent metal cation</name>
        <dbReference type="ChEBI" id="CHEBI:60240"/>
        <label>1</label>
    </ligand>
</feature>
<feature type="binding site" evidence="2">
    <location>
        <position position="255"/>
    </location>
    <ligand>
        <name>a divalent metal cation</name>
        <dbReference type="ChEBI" id="CHEBI:60240"/>
        <label>1</label>
    </ligand>
</feature>
<reference evidence="3" key="1">
    <citation type="submission" date="2014-03" db="EMBL/GenBank/DDBJ databases">
        <authorList>
            <person name="Casaregola S."/>
        </authorList>
    </citation>
    <scope>NUCLEOTIDE SEQUENCE [LARGE SCALE GENOMIC DNA]</scope>
    <source>
        <strain evidence="3">CLIB 918</strain>
    </source>
</reference>
<evidence type="ECO:0000256" key="2">
    <source>
        <dbReference type="PIRSR" id="PIRSR602678-1"/>
    </source>
</evidence>
<comment type="similarity">
    <text evidence="1">Belongs to the GTP cyclohydrolase I type 2/NIF3 family.</text>
</comment>
<evidence type="ECO:0000313" key="4">
    <source>
        <dbReference type="Proteomes" id="UP000242525"/>
    </source>
</evidence>
<organism evidence="3 4">
    <name type="scientific">Geotrichum candidum</name>
    <name type="common">Oospora lactis</name>
    <name type="synonym">Dipodascus geotrichum</name>
    <dbReference type="NCBI Taxonomy" id="1173061"/>
    <lineage>
        <taxon>Eukaryota</taxon>
        <taxon>Fungi</taxon>
        <taxon>Dikarya</taxon>
        <taxon>Ascomycota</taxon>
        <taxon>Saccharomycotina</taxon>
        <taxon>Dipodascomycetes</taxon>
        <taxon>Dipodascales</taxon>
        <taxon>Dipodascaceae</taxon>
        <taxon>Geotrichum</taxon>
    </lineage>
</organism>
<sequence>MASTRAINAIKKSITRLYPKELADSSWDNTGLLVEAPPAAAPAANEKISILLAIDLTRKVVDEALAGRHTFIVAYHPFIFRGLKAIAPSRDSQQESLVRLIQAGVSVYCPHTAVDAARGGVNDWLADGVSGGAAHESQPREVVTPVESAVDGHADAGMGRVVHLATPVSFTALVARIKAHLGLAHVQVALADAHREAPDAATIRSVALCAGSGASVLRGVRNADVHFTGELGHHEALGLVENGVSAIVCGHSNTERGFLARLQEQLSAELKKDWDGEFDITVSKNDRDPLEIV</sequence>
<gene>
    <name evidence="3" type="ORF">BN980_GECA04s06896g</name>
</gene>
<dbReference type="PANTHER" id="PTHR13799">
    <property type="entry name" value="NGG1 INTERACTING FACTOR 3"/>
    <property type="match status" value="1"/>
</dbReference>
<protein>
    <submittedName>
        <fullName evidence="3">Uncharacterized protein</fullName>
    </submittedName>
</protein>
<dbReference type="NCBIfam" id="TIGR00486">
    <property type="entry name" value="YbgI_SA1388"/>
    <property type="match status" value="1"/>
</dbReference>
<feature type="binding site" evidence="2">
    <location>
        <position position="251"/>
    </location>
    <ligand>
        <name>a divalent metal cation</name>
        <dbReference type="ChEBI" id="CHEBI:60240"/>
        <label>1</label>
    </ligand>
</feature>
<dbReference type="PANTHER" id="PTHR13799:SF13">
    <property type="entry name" value="NIF3-LIKE PROTEIN 1"/>
    <property type="match status" value="1"/>
</dbReference>
<dbReference type="InterPro" id="IPR002678">
    <property type="entry name" value="DUF34/NIF3"/>
</dbReference>
<keyword evidence="4" id="KW-1185">Reference proteome</keyword>
<dbReference type="Proteomes" id="UP000242525">
    <property type="component" value="Unassembled WGS sequence"/>
</dbReference>
<evidence type="ECO:0000256" key="1">
    <source>
        <dbReference type="ARBA" id="ARBA00006964"/>
    </source>
</evidence>
<dbReference type="InterPro" id="IPR036069">
    <property type="entry name" value="DUF34/NIF3_sf"/>
</dbReference>
<dbReference type="GO" id="GO:0005739">
    <property type="term" value="C:mitochondrion"/>
    <property type="evidence" value="ECO:0007669"/>
    <property type="project" value="TreeGrafter"/>
</dbReference>
<evidence type="ECO:0000313" key="3">
    <source>
        <dbReference type="EMBL" id="CDO53258.1"/>
    </source>
</evidence>
<comment type="caution">
    <text evidence="3">The sequence shown here is derived from an EMBL/GenBank/DDBJ whole genome shotgun (WGS) entry which is preliminary data.</text>
</comment>
<keyword evidence="2" id="KW-0479">Metal-binding</keyword>
<accession>A0A0J9X7W1</accession>
<proteinExistence type="inferred from homology"/>
<dbReference type="STRING" id="1173061.A0A0J9X7W1"/>
<dbReference type="OrthoDB" id="3345469at2759"/>
<dbReference type="Gene3D" id="3.40.1390.30">
    <property type="entry name" value="NIF3 (NGG1p interacting factor 3)-like"/>
    <property type="match status" value="1"/>
</dbReference>
<name>A0A0J9X7W1_GEOCN</name>
<feature type="binding site" evidence="2">
    <location>
        <position position="76"/>
    </location>
    <ligand>
        <name>a divalent metal cation</name>
        <dbReference type="ChEBI" id="CHEBI:60240"/>
        <label>1</label>
    </ligand>
</feature>
<dbReference type="FunFam" id="3.40.1390.30:FF:000001">
    <property type="entry name" value="GTP cyclohydrolase 1 type 2"/>
    <property type="match status" value="1"/>
</dbReference>
<dbReference type="EMBL" id="CCBN010000004">
    <property type="protein sequence ID" value="CDO53258.1"/>
    <property type="molecule type" value="Genomic_DNA"/>
</dbReference>